<feature type="domain" description="HTH araC/xylS-type" evidence="5">
    <location>
        <begin position="93"/>
        <end position="191"/>
    </location>
</feature>
<proteinExistence type="predicted"/>
<evidence type="ECO:0000313" key="7">
    <source>
        <dbReference type="Proteomes" id="UP000077262"/>
    </source>
</evidence>
<reference evidence="6 7" key="1">
    <citation type="submission" date="2016-02" db="EMBL/GenBank/DDBJ databases">
        <authorList>
            <person name="Wen L."/>
            <person name="He K."/>
            <person name="Yang H."/>
        </authorList>
    </citation>
    <scope>NUCLEOTIDE SEQUENCE [LARGE SCALE GENOMIC DNA]</scope>
    <source>
        <strain evidence="6 7">CD09_2</strain>
    </source>
</reference>
<dbReference type="RefSeq" id="WP_017499795.1">
    <property type="nucleotide sequence ID" value="NZ_LSTR01000033.1"/>
</dbReference>
<feature type="compositionally biased region" description="Pro residues" evidence="4">
    <location>
        <begin position="10"/>
        <end position="20"/>
    </location>
</feature>
<dbReference type="EMBL" id="LSTR01000033">
    <property type="protein sequence ID" value="OAH43821.1"/>
    <property type="molecule type" value="Genomic_DNA"/>
</dbReference>
<keyword evidence="2" id="KW-0238">DNA-binding</keyword>
<gene>
    <name evidence="6" type="ORF">AX777_18605</name>
</gene>
<dbReference type="InterPro" id="IPR050204">
    <property type="entry name" value="AraC_XylS_family_regulators"/>
</dbReference>
<evidence type="ECO:0000259" key="5">
    <source>
        <dbReference type="PROSITE" id="PS01124"/>
    </source>
</evidence>
<organism evidence="6 7">
    <name type="scientific">Sphingobium yanoikuyae</name>
    <name type="common">Sphingomonas yanoikuyae</name>
    <dbReference type="NCBI Taxonomy" id="13690"/>
    <lineage>
        <taxon>Bacteria</taxon>
        <taxon>Pseudomonadati</taxon>
        <taxon>Pseudomonadota</taxon>
        <taxon>Alphaproteobacteria</taxon>
        <taxon>Sphingomonadales</taxon>
        <taxon>Sphingomonadaceae</taxon>
        <taxon>Sphingobium</taxon>
    </lineage>
</organism>
<dbReference type="Pfam" id="PF12833">
    <property type="entry name" value="HTH_18"/>
    <property type="match status" value="1"/>
</dbReference>
<comment type="caution">
    <text evidence="6">The sequence shown here is derived from an EMBL/GenBank/DDBJ whole genome shotgun (WGS) entry which is preliminary data.</text>
</comment>
<feature type="region of interest" description="Disordered" evidence="4">
    <location>
        <begin position="1"/>
        <end position="24"/>
    </location>
</feature>
<evidence type="ECO:0000256" key="3">
    <source>
        <dbReference type="ARBA" id="ARBA00023163"/>
    </source>
</evidence>
<dbReference type="PROSITE" id="PS00041">
    <property type="entry name" value="HTH_ARAC_FAMILY_1"/>
    <property type="match status" value="1"/>
</dbReference>
<dbReference type="SUPFAM" id="SSF46689">
    <property type="entry name" value="Homeodomain-like"/>
    <property type="match status" value="2"/>
</dbReference>
<name>A0A177JTU2_SPHYA</name>
<dbReference type="PANTHER" id="PTHR46796">
    <property type="entry name" value="HTH-TYPE TRANSCRIPTIONAL ACTIVATOR RHAS-RELATED"/>
    <property type="match status" value="1"/>
</dbReference>
<keyword evidence="3" id="KW-0804">Transcription</keyword>
<protein>
    <submittedName>
        <fullName evidence="6">AraC family transcriptional regulator</fullName>
    </submittedName>
</protein>
<accession>A0A177JTU2</accession>
<dbReference type="InterPro" id="IPR018060">
    <property type="entry name" value="HTH_AraC"/>
</dbReference>
<dbReference type="PROSITE" id="PS01124">
    <property type="entry name" value="HTH_ARAC_FAMILY_2"/>
    <property type="match status" value="1"/>
</dbReference>
<evidence type="ECO:0000313" key="6">
    <source>
        <dbReference type="EMBL" id="OAH43821.1"/>
    </source>
</evidence>
<dbReference type="Proteomes" id="UP000077262">
    <property type="component" value="Unassembled WGS sequence"/>
</dbReference>
<dbReference type="AlphaFoldDB" id="A0A177JTU2"/>
<evidence type="ECO:0000256" key="1">
    <source>
        <dbReference type="ARBA" id="ARBA00023015"/>
    </source>
</evidence>
<keyword evidence="1" id="KW-0805">Transcription regulation</keyword>
<dbReference type="GO" id="GO:0003700">
    <property type="term" value="F:DNA-binding transcription factor activity"/>
    <property type="evidence" value="ECO:0007669"/>
    <property type="project" value="InterPro"/>
</dbReference>
<evidence type="ECO:0000256" key="4">
    <source>
        <dbReference type="SAM" id="MobiDB-lite"/>
    </source>
</evidence>
<dbReference type="OrthoDB" id="110167at2"/>
<dbReference type="InterPro" id="IPR009057">
    <property type="entry name" value="Homeodomain-like_sf"/>
</dbReference>
<dbReference type="Gene3D" id="1.10.10.60">
    <property type="entry name" value="Homeodomain-like"/>
    <property type="match status" value="2"/>
</dbReference>
<dbReference type="InterPro" id="IPR018062">
    <property type="entry name" value="HTH_AraC-typ_CS"/>
</dbReference>
<dbReference type="SMART" id="SM00342">
    <property type="entry name" value="HTH_ARAC"/>
    <property type="match status" value="1"/>
</dbReference>
<dbReference type="PANTHER" id="PTHR46796:SF14">
    <property type="entry name" value="TRANSCRIPTIONAL REGULATORY PROTEIN"/>
    <property type="match status" value="1"/>
</dbReference>
<dbReference type="GO" id="GO:0043565">
    <property type="term" value="F:sequence-specific DNA binding"/>
    <property type="evidence" value="ECO:0007669"/>
    <property type="project" value="InterPro"/>
</dbReference>
<sequence>MSDIASLNPRPNPGPNPGPNLPHRLDAAPLLDLLTRAQMLLHRDPNRADLCLDQLRDLLRQGTDADDGVAMLARRPDSHCPPPTGGLAGWQLRKVTAYVETRLGRTLVTEELALVASLSPGHFCRAFKVSMGETPHAYVIRQRIRRAQRLMLETGHSLSDIASACGLTDQAHLTRLFKRLVGTTPLSWRRTWQGSPLAAQA</sequence>
<evidence type="ECO:0000256" key="2">
    <source>
        <dbReference type="ARBA" id="ARBA00023125"/>
    </source>
</evidence>